<evidence type="ECO:0000313" key="1">
    <source>
        <dbReference type="EMBL" id="MBB3932400.1"/>
    </source>
</evidence>
<name>A0A840APW6_9HYPH</name>
<reference evidence="1 2" key="1">
    <citation type="submission" date="2020-08" db="EMBL/GenBank/DDBJ databases">
        <title>Genomic Encyclopedia of Type Strains, Phase IV (KMG-IV): sequencing the most valuable type-strain genomes for metagenomic binning, comparative biology and taxonomic classification.</title>
        <authorList>
            <person name="Goeker M."/>
        </authorList>
    </citation>
    <scope>NUCLEOTIDE SEQUENCE [LARGE SCALE GENOMIC DNA]</scope>
    <source>
        <strain evidence="1 2">DSM 25966</strain>
    </source>
</reference>
<gene>
    <name evidence="1" type="ORF">GGR25_003458</name>
</gene>
<organism evidence="1 2">
    <name type="scientific">Kaistia hirudinis</name>
    <dbReference type="NCBI Taxonomy" id="1293440"/>
    <lineage>
        <taxon>Bacteria</taxon>
        <taxon>Pseudomonadati</taxon>
        <taxon>Pseudomonadota</taxon>
        <taxon>Alphaproteobacteria</taxon>
        <taxon>Hyphomicrobiales</taxon>
        <taxon>Kaistiaceae</taxon>
        <taxon>Kaistia</taxon>
    </lineage>
</organism>
<evidence type="ECO:0000313" key="2">
    <source>
        <dbReference type="Proteomes" id="UP000553963"/>
    </source>
</evidence>
<protein>
    <submittedName>
        <fullName evidence="1">Uncharacterized protein</fullName>
    </submittedName>
</protein>
<keyword evidence="2" id="KW-1185">Reference proteome</keyword>
<sequence>MIDVMAWVCWTNSCVWSPKAFPPSVPHYFDAPYLSEVAVEIREPMGFYLEKSDLTRLSKVSGNMRIEAGTLAMIKKCCENNR</sequence>
<dbReference type="EMBL" id="JACIDS010000004">
    <property type="protein sequence ID" value="MBB3932400.1"/>
    <property type="molecule type" value="Genomic_DNA"/>
</dbReference>
<dbReference type="AlphaFoldDB" id="A0A840APW6"/>
<dbReference type="Proteomes" id="UP000553963">
    <property type="component" value="Unassembled WGS sequence"/>
</dbReference>
<accession>A0A840APW6</accession>
<dbReference type="RefSeq" id="WP_183400036.1">
    <property type="nucleotide sequence ID" value="NZ_JACIDS010000004.1"/>
</dbReference>
<proteinExistence type="predicted"/>
<comment type="caution">
    <text evidence="1">The sequence shown here is derived from an EMBL/GenBank/DDBJ whole genome shotgun (WGS) entry which is preliminary data.</text>
</comment>